<feature type="region of interest" description="Disordered" evidence="1">
    <location>
        <begin position="58"/>
        <end position="77"/>
    </location>
</feature>
<dbReference type="EMBL" id="CAUYUJ010012325">
    <property type="protein sequence ID" value="CAK0833753.1"/>
    <property type="molecule type" value="Genomic_DNA"/>
</dbReference>
<evidence type="ECO:0000313" key="3">
    <source>
        <dbReference type="Proteomes" id="UP001189429"/>
    </source>
</evidence>
<evidence type="ECO:0000256" key="1">
    <source>
        <dbReference type="SAM" id="MobiDB-lite"/>
    </source>
</evidence>
<keyword evidence="3" id="KW-1185">Reference proteome</keyword>
<name>A0ABN9SPS2_9DINO</name>
<accession>A0ABN9SPS2</accession>
<evidence type="ECO:0000313" key="2">
    <source>
        <dbReference type="EMBL" id="CAK0833753.1"/>
    </source>
</evidence>
<sequence>MFESFQAWPKRSPKVCSVCWINRQGLESNLHVSRRLSVMQAKFPDTWKLAAFSQGSRVPFPKPMSHGEAHAQPEELPRRCRRAAKLRRVPNSTTWVCPDGGG</sequence>
<dbReference type="Proteomes" id="UP001189429">
    <property type="component" value="Unassembled WGS sequence"/>
</dbReference>
<organism evidence="2 3">
    <name type="scientific">Prorocentrum cordatum</name>
    <dbReference type="NCBI Taxonomy" id="2364126"/>
    <lineage>
        <taxon>Eukaryota</taxon>
        <taxon>Sar</taxon>
        <taxon>Alveolata</taxon>
        <taxon>Dinophyceae</taxon>
        <taxon>Prorocentrales</taxon>
        <taxon>Prorocentraceae</taxon>
        <taxon>Prorocentrum</taxon>
    </lineage>
</organism>
<reference evidence="2" key="1">
    <citation type="submission" date="2023-10" db="EMBL/GenBank/DDBJ databases">
        <authorList>
            <person name="Chen Y."/>
            <person name="Shah S."/>
            <person name="Dougan E. K."/>
            <person name="Thang M."/>
            <person name="Chan C."/>
        </authorList>
    </citation>
    <scope>NUCLEOTIDE SEQUENCE [LARGE SCALE GENOMIC DNA]</scope>
</reference>
<protein>
    <submittedName>
        <fullName evidence="2">Uncharacterized protein</fullName>
    </submittedName>
</protein>
<proteinExistence type="predicted"/>
<gene>
    <name evidence="2" type="ORF">PCOR1329_LOCUS31348</name>
</gene>
<feature type="compositionally biased region" description="Basic and acidic residues" evidence="1">
    <location>
        <begin position="65"/>
        <end position="77"/>
    </location>
</feature>
<comment type="caution">
    <text evidence="2">The sequence shown here is derived from an EMBL/GenBank/DDBJ whole genome shotgun (WGS) entry which is preliminary data.</text>
</comment>